<reference evidence="1 2" key="1">
    <citation type="journal article" date="2018" name="Environ. Microbiol.">
        <title>Novel energy conservation strategies and behaviour of Pelotomaculum schinkii driving syntrophic propionate catabolism.</title>
        <authorList>
            <person name="Hidalgo-Ahumada C.A.P."/>
            <person name="Nobu M.K."/>
            <person name="Narihiro T."/>
            <person name="Tamaki H."/>
            <person name="Liu W.T."/>
            <person name="Kamagata Y."/>
            <person name="Stams A.J.M."/>
            <person name="Imachi H."/>
            <person name="Sousa D.Z."/>
        </authorList>
    </citation>
    <scope>NUCLEOTIDE SEQUENCE [LARGE SCALE GENOMIC DNA]</scope>
    <source>
        <strain evidence="1 2">HH</strain>
    </source>
</reference>
<accession>A0A4Y7R7I7</accession>
<dbReference type="AlphaFoldDB" id="A0A4Y7R7I7"/>
<evidence type="ECO:0000313" key="1">
    <source>
        <dbReference type="EMBL" id="TEB04679.1"/>
    </source>
</evidence>
<gene>
    <name evidence="1" type="ORF">Psch_03441</name>
</gene>
<protein>
    <submittedName>
        <fullName evidence="1">Uncharacterized protein</fullName>
    </submittedName>
</protein>
<name>A0A4Y7R7I7_9FIRM</name>
<dbReference type="Proteomes" id="UP000298324">
    <property type="component" value="Unassembled WGS sequence"/>
</dbReference>
<proteinExistence type="predicted"/>
<organism evidence="1 2">
    <name type="scientific">Pelotomaculum schinkii</name>
    <dbReference type="NCBI Taxonomy" id="78350"/>
    <lineage>
        <taxon>Bacteria</taxon>
        <taxon>Bacillati</taxon>
        <taxon>Bacillota</taxon>
        <taxon>Clostridia</taxon>
        <taxon>Eubacteriales</taxon>
        <taxon>Desulfotomaculaceae</taxon>
        <taxon>Pelotomaculum</taxon>
    </lineage>
</organism>
<evidence type="ECO:0000313" key="2">
    <source>
        <dbReference type="Proteomes" id="UP000298324"/>
    </source>
</evidence>
<dbReference type="EMBL" id="QFGA01000003">
    <property type="protein sequence ID" value="TEB04679.1"/>
    <property type="molecule type" value="Genomic_DNA"/>
</dbReference>
<sequence>MEKLTGYEKLKAAVEKDCNEGSGCFNPNGCDNKNYKPGGKDCFHKYCDTFKWVIERAKHYAEKLGLNWEDVLNQWEADRRYWYMNYYHELNQPEIGSNYVRAFETVREMLQSVGDKGFRCPVCGGVSTDPYTCNSGMKLNNGMICDWKVYGLLGDLGKGVFVYCKDKLRGETIFTPIAWEKIGVVDRKKMYKVICLGDYGYCPCSLVNIE</sequence>
<keyword evidence="2" id="KW-1185">Reference proteome</keyword>
<comment type="caution">
    <text evidence="1">The sequence shown here is derived from an EMBL/GenBank/DDBJ whole genome shotgun (WGS) entry which is preliminary data.</text>
</comment>